<dbReference type="PRINTS" id="PR00364">
    <property type="entry name" value="DISEASERSIST"/>
</dbReference>
<feature type="domain" description="NB-ARC" evidence="3">
    <location>
        <begin position="2"/>
        <end position="69"/>
    </location>
</feature>
<dbReference type="InterPro" id="IPR027417">
    <property type="entry name" value="P-loop_NTPase"/>
</dbReference>
<sequence>MKTIVVLDDVNDSEQIDLMGVKYFGEGSKIIVTSRDRQVLKNGGADNIHEVYKLKENDSLQLFSTFAFKLLNPPLDFQDLSNKFLDYAQGNPLALKVLGSKLYTKSRKEWESEVDKLKEYAQPKISHILRWSFDELDELEKNIFLDVACFLKGELKDDVENVLSSLYKGALCGISNLFDKCLLHIDSYRFISMHDMLEEMGKDIVCQVSKDPGKRSRLWSLKDLNQVLKSNEVNKSIEGIKLNKSRVEELLLSCPGFKNMLSLRYIHFYGPHVIYGFFMPFLRDFHKLAVLANSVDSVSLPDELRYLCWDFYPFKSLSSSFNPKNLAVLKLRFGHMEQLWNENYKDLVNLREIDVRFCQQLRKIPNLSRAINLQSLRCTKCLSLVELPRLNHLTSLKKLEFEGCPKLKKFPELPNDFSELNLSHTEIEEVPDSIQLFVGLRKLRLRCSRVENVSSNISKLEFLRELDLSGCKSLKTLAELPRYMWFLNANDCKSLEKVSFTSHNVSSFHSLHDGDYASLDKRVSTTFLNCKSLNQDSIKNIESNAMLQIQSLAKRWARSKEIFGEEYIRASFRNQLFCSFPGDEISGNEFEHRSLNSWLNLKITTPNGCRGSRFLAFAIGLVADLAVVEVNHRISCKYQLITASGEKFTSDCRVFYGSDWRFDGYHVLIMFSEDMIIIDNDYEEASFEFKIQDDFGREYEVKECGVLVFFVDAESYTVSGCDGM</sequence>
<dbReference type="GO" id="GO:0006952">
    <property type="term" value="P:defense response"/>
    <property type="evidence" value="ECO:0007669"/>
    <property type="project" value="InterPro"/>
</dbReference>
<evidence type="ECO:0000313" key="6">
    <source>
        <dbReference type="Proteomes" id="UP000436088"/>
    </source>
</evidence>
<dbReference type="InterPro" id="IPR044974">
    <property type="entry name" value="Disease_R_plants"/>
</dbReference>
<keyword evidence="2" id="KW-0677">Repeat</keyword>
<dbReference type="InterPro" id="IPR058192">
    <property type="entry name" value="WHD_ROQ1-like"/>
</dbReference>
<dbReference type="PANTHER" id="PTHR11017">
    <property type="entry name" value="LEUCINE-RICH REPEAT-CONTAINING PROTEIN"/>
    <property type="match status" value="1"/>
</dbReference>
<reference evidence="5" key="1">
    <citation type="submission" date="2019-09" db="EMBL/GenBank/DDBJ databases">
        <title>Draft genome information of white flower Hibiscus syriacus.</title>
        <authorList>
            <person name="Kim Y.-M."/>
        </authorList>
    </citation>
    <scope>NUCLEOTIDE SEQUENCE [LARGE SCALE GENOMIC DNA]</scope>
    <source>
        <strain evidence="5">YM2019G1</strain>
    </source>
</reference>
<dbReference type="SUPFAM" id="SSF52540">
    <property type="entry name" value="P-loop containing nucleoside triphosphate hydrolases"/>
    <property type="match status" value="1"/>
</dbReference>
<dbReference type="InterPro" id="IPR042197">
    <property type="entry name" value="Apaf_helical"/>
</dbReference>
<dbReference type="PANTHER" id="PTHR11017:SF479">
    <property type="entry name" value="DISEASE RESISTANCE PROTEIN (TIR-NBS-LRR CLASS) FAMILY"/>
    <property type="match status" value="1"/>
</dbReference>
<dbReference type="GO" id="GO:0043531">
    <property type="term" value="F:ADP binding"/>
    <property type="evidence" value="ECO:0007669"/>
    <property type="project" value="InterPro"/>
</dbReference>
<dbReference type="SUPFAM" id="SSF52058">
    <property type="entry name" value="L domain-like"/>
    <property type="match status" value="1"/>
</dbReference>
<dbReference type="Gene3D" id="3.40.50.300">
    <property type="entry name" value="P-loop containing nucleotide triphosphate hydrolases"/>
    <property type="match status" value="1"/>
</dbReference>
<dbReference type="Gene3D" id="3.80.10.10">
    <property type="entry name" value="Ribonuclease Inhibitor"/>
    <property type="match status" value="2"/>
</dbReference>
<dbReference type="AlphaFoldDB" id="A0A6A2X2Y3"/>
<evidence type="ECO:0000256" key="2">
    <source>
        <dbReference type="ARBA" id="ARBA00022737"/>
    </source>
</evidence>
<evidence type="ECO:0000259" key="3">
    <source>
        <dbReference type="Pfam" id="PF00931"/>
    </source>
</evidence>
<dbReference type="Pfam" id="PF00931">
    <property type="entry name" value="NB-ARC"/>
    <property type="match status" value="1"/>
</dbReference>
<dbReference type="SUPFAM" id="SSF46785">
    <property type="entry name" value="Winged helix' DNA-binding domain"/>
    <property type="match status" value="1"/>
</dbReference>
<protein>
    <submittedName>
        <fullName evidence="5">Uncharacterized protein</fullName>
    </submittedName>
</protein>
<evidence type="ECO:0000313" key="5">
    <source>
        <dbReference type="EMBL" id="KAE8669262.1"/>
    </source>
</evidence>
<dbReference type="Gene3D" id="1.10.8.430">
    <property type="entry name" value="Helical domain of apoptotic protease-activating factors"/>
    <property type="match status" value="1"/>
</dbReference>
<evidence type="ECO:0000256" key="1">
    <source>
        <dbReference type="ARBA" id="ARBA00022614"/>
    </source>
</evidence>
<dbReference type="InterPro" id="IPR036390">
    <property type="entry name" value="WH_DNA-bd_sf"/>
</dbReference>
<proteinExistence type="predicted"/>
<keyword evidence="6" id="KW-1185">Reference proteome</keyword>
<accession>A0A6A2X2Y3</accession>
<dbReference type="InterPro" id="IPR032675">
    <property type="entry name" value="LRR_dom_sf"/>
</dbReference>
<feature type="domain" description="Disease resistance protein Roq1-like winged-helix" evidence="4">
    <location>
        <begin position="138"/>
        <end position="209"/>
    </location>
</feature>
<comment type="caution">
    <text evidence="5">The sequence shown here is derived from an EMBL/GenBank/DDBJ whole genome shotgun (WGS) entry which is preliminary data.</text>
</comment>
<keyword evidence="1" id="KW-0433">Leucine-rich repeat</keyword>
<organism evidence="5 6">
    <name type="scientific">Hibiscus syriacus</name>
    <name type="common">Rose of Sharon</name>
    <dbReference type="NCBI Taxonomy" id="106335"/>
    <lineage>
        <taxon>Eukaryota</taxon>
        <taxon>Viridiplantae</taxon>
        <taxon>Streptophyta</taxon>
        <taxon>Embryophyta</taxon>
        <taxon>Tracheophyta</taxon>
        <taxon>Spermatophyta</taxon>
        <taxon>Magnoliopsida</taxon>
        <taxon>eudicotyledons</taxon>
        <taxon>Gunneridae</taxon>
        <taxon>Pentapetalae</taxon>
        <taxon>rosids</taxon>
        <taxon>malvids</taxon>
        <taxon>Malvales</taxon>
        <taxon>Malvaceae</taxon>
        <taxon>Malvoideae</taxon>
        <taxon>Hibiscus</taxon>
    </lineage>
</organism>
<gene>
    <name evidence="5" type="ORF">F3Y22_tig00112249pilonHSYRG00140</name>
</gene>
<dbReference type="EMBL" id="VEPZ02001530">
    <property type="protein sequence ID" value="KAE8669262.1"/>
    <property type="molecule type" value="Genomic_DNA"/>
</dbReference>
<dbReference type="Proteomes" id="UP000436088">
    <property type="component" value="Unassembled WGS sequence"/>
</dbReference>
<evidence type="ECO:0000259" key="4">
    <source>
        <dbReference type="Pfam" id="PF23282"/>
    </source>
</evidence>
<dbReference type="InterPro" id="IPR002182">
    <property type="entry name" value="NB-ARC"/>
</dbReference>
<dbReference type="Pfam" id="PF23282">
    <property type="entry name" value="WHD_ROQ1"/>
    <property type="match status" value="1"/>
</dbReference>
<name>A0A6A2X2Y3_HIBSY</name>